<evidence type="ECO:0000313" key="3">
    <source>
        <dbReference type="EMBL" id="RQM38398.1"/>
    </source>
</evidence>
<name>A0A3N6RYZ1_9GAMM</name>
<sequence length="179" mass="20318">MSEQKRLFFGISLPEESKKSIVKWRSDTFTKEAGRPVAAANLHLTLAFLGDISLEKSLALQQLAARVKQPGFTLALDDAGHWPRSGVVWLGPKRSPRGLLQLAEMLRSQAARCGCYQSPTPFHPHVTLLRNATRPVALPPPNFHWPFHVERFALFMSVFCRGRTAYQRLAEWDLELEKR</sequence>
<comment type="caution">
    <text evidence="3">The sequence shown here is derived from an EMBL/GenBank/DDBJ whole genome shotgun (WGS) entry which is preliminary data.</text>
</comment>
<dbReference type="NCBIfam" id="NF011704">
    <property type="entry name" value="PRK15124.1"/>
    <property type="match status" value="1"/>
</dbReference>
<dbReference type="EC" id="3.1.4.58" evidence="2"/>
<dbReference type="EMBL" id="RHHM01000006">
    <property type="protein sequence ID" value="RQM38398.1"/>
    <property type="molecule type" value="Genomic_DNA"/>
</dbReference>
<keyword evidence="1 2" id="KW-0378">Hydrolase</keyword>
<evidence type="ECO:0000313" key="4">
    <source>
        <dbReference type="Proteomes" id="UP000279457"/>
    </source>
</evidence>
<reference evidence="3 4" key="1">
    <citation type="submission" date="2018-10" db="EMBL/GenBank/DDBJ databases">
        <title>Draft genome sequence for the type isolate of Erwinia psidii, agent causal of bacterial blight in guava (Psidium guajava) and wilt and die-back of Eucalyptus spp.</title>
        <authorList>
            <person name="Hermenegildo P.S."/>
            <person name="Santos S.A."/>
            <person name="Guimaraes L.M.S."/>
            <person name="Vidigal P.M.P."/>
            <person name="Pereira I.C."/>
            <person name="Badel J.L."/>
            <person name="Alfenas-Zerbini P."/>
            <person name="Ferreira M.A.S.V."/>
            <person name="Alfenas A.C."/>
        </authorList>
    </citation>
    <scope>NUCLEOTIDE SEQUENCE [LARGE SCALE GENOMIC DNA]</scope>
    <source>
        <strain evidence="3 4">IBSBF 435</strain>
    </source>
</reference>
<dbReference type="SUPFAM" id="SSF55144">
    <property type="entry name" value="LigT-like"/>
    <property type="match status" value="1"/>
</dbReference>
<dbReference type="NCBIfam" id="TIGR02258">
    <property type="entry name" value="2_5_ligase"/>
    <property type="match status" value="1"/>
</dbReference>
<organism evidence="3 4">
    <name type="scientific">Erwinia psidii</name>
    <dbReference type="NCBI Taxonomy" id="69224"/>
    <lineage>
        <taxon>Bacteria</taxon>
        <taxon>Pseudomonadati</taxon>
        <taxon>Pseudomonadota</taxon>
        <taxon>Gammaproteobacteria</taxon>
        <taxon>Enterobacterales</taxon>
        <taxon>Erwiniaceae</taxon>
        <taxon>Erwinia</taxon>
    </lineage>
</organism>
<dbReference type="RefSeq" id="WP_124232855.1">
    <property type="nucleotide sequence ID" value="NZ_RHHM01000006.1"/>
</dbReference>
<keyword evidence="4" id="KW-1185">Reference proteome</keyword>
<comment type="similarity">
    <text evidence="2">Belongs to the 2H phosphoesterase superfamily. ThpR family.</text>
</comment>
<gene>
    <name evidence="3" type="ORF">EB241_09190</name>
</gene>
<comment type="catalytic activity">
    <reaction evidence="2">
        <text>a 3'-end 2',3'-cyclophospho-ribonucleotide-RNA + H2O = a 3'-end 2'-phospho-ribonucleotide-RNA + H(+)</text>
        <dbReference type="Rhea" id="RHEA:11828"/>
        <dbReference type="Rhea" id="RHEA-COMP:10464"/>
        <dbReference type="Rhea" id="RHEA-COMP:17353"/>
        <dbReference type="ChEBI" id="CHEBI:15377"/>
        <dbReference type="ChEBI" id="CHEBI:15378"/>
        <dbReference type="ChEBI" id="CHEBI:83064"/>
        <dbReference type="ChEBI" id="CHEBI:173113"/>
        <dbReference type="EC" id="3.1.4.58"/>
    </reaction>
</comment>
<dbReference type="AlphaFoldDB" id="A0A3N6RYZ1"/>
<dbReference type="InterPro" id="IPR004175">
    <property type="entry name" value="RNA_CPDase"/>
</dbReference>
<dbReference type="Proteomes" id="UP000279457">
    <property type="component" value="Unassembled WGS sequence"/>
</dbReference>
<evidence type="ECO:0000256" key="2">
    <source>
        <dbReference type="HAMAP-Rule" id="MF_01940"/>
    </source>
</evidence>
<accession>A0A3N6RYZ1</accession>
<feature type="short sequence motif" description="HXTX 1" evidence="2">
    <location>
        <begin position="43"/>
        <end position="46"/>
    </location>
</feature>
<dbReference type="HAMAP" id="MF_01940">
    <property type="entry name" value="RNA_CPDase"/>
    <property type="match status" value="1"/>
</dbReference>
<dbReference type="OrthoDB" id="7061261at2"/>
<comment type="function">
    <text evidence="2">Hydrolyzes RNA 2',3'-cyclic phosphodiester to an RNA 2'-phosphomonoester.</text>
</comment>
<protein>
    <recommendedName>
        <fullName evidence="2">RNA 2',3'-cyclic phosphodiesterase</fullName>
        <shortName evidence="2">RNA 2',3'-CPDase</shortName>
        <ecNumber evidence="2">3.1.4.58</ecNumber>
    </recommendedName>
</protein>
<dbReference type="PANTHER" id="PTHR35561:SF1">
    <property type="entry name" value="RNA 2',3'-CYCLIC PHOSPHODIESTERASE"/>
    <property type="match status" value="1"/>
</dbReference>
<dbReference type="GO" id="GO:0004113">
    <property type="term" value="F:2',3'-cyclic-nucleotide 3'-phosphodiesterase activity"/>
    <property type="evidence" value="ECO:0007669"/>
    <property type="project" value="InterPro"/>
</dbReference>
<dbReference type="Gene3D" id="3.90.1140.10">
    <property type="entry name" value="Cyclic phosphodiesterase"/>
    <property type="match status" value="1"/>
</dbReference>
<proteinExistence type="inferred from homology"/>
<dbReference type="PANTHER" id="PTHR35561">
    <property type="entry name" value="RNA 2',3'-CYCLIC PHOSPHODIESTERASE"/>
    <property type="match status" value="1"/>
</dbReference>
<evidence type="ECO:0000256" key="1">
    <source>
        <dbReference type="ARBA" id="ARBA00022801"/>
    </source>
</evidence>
<feature type="active site" description="Proton acceptor" evidence="2">
    <location>
        <position position="125"/>
    </location>
</feature>
<feature type="active site" description="Proton donor" evidence="2">
    <location>
        <position position="43"/>
    </location>
</feature>
<dbReference type="InterPro" id="IPR009097">
    <property type="entry name" value="Cyclic_Pdiesterase"/>
</dbReference>
<dbReference type="GO" id="GO:0008664">
    <property type="term" value="F:RNA 2',3'-cyclic 3'-phosphodiesterase activity"/>
    <property type="evidence" value="ECO:0007669"/>
    <property type="project" value="UniProtKB-EC"/>
</dbReference>
<feature type="short sequence motif" description="HXTX 2" evidence="2">
    <location>
        <begin position="125"/>
        <end position="128"/>
    </location>
</feature>
<dbReference type="Pfam" id="PF13563">
    <property type="entry name" value="2_5_RNA_ligase2"/>
    <property type="match status" value="1"/>
</dbReference>